<dbReference type="InterPro" id="IPR039420">
    <property type="entry name" value="WalR-like"/>
</dbReference>
<evidence type="ECO:0000259" key="8">
    <source>
        <dbReference type="PROSITE" id="PS50110"/>
    </source>
</evidence>
<dbReference type="SUPFAM" id="SSF46894">
    <property type="entry name" value="C-terminal effector domain of the bipartite response regulators"/>
    <property type="match status" value="1"/>
</dbReference>
<dbReference type="CDD" id="cd17535">
    <property type="entry name" value="REC_NarL-like"/>
    <property type="match status" value="1"/>
</dbReference>
<reference evidence="9 10" key="1">
    <citation type="journal article" date="2007" name="Int. J. Syst. Evol. Microbiol.">
        <title>Oceanobacillus profundus sp. nov., isolated from a deep-sea sediment core.</title>
        <authorList>
            <person name="Kim Y.G."/>
            <person name="Choi D.H."/>
            <person name="Hyun S."/>
            <person name="Cho B.C."/>
        </authorList>
    </citation>
    <scope>NUCLEOTIDE SEQUENCE [LARGE SCALE GENOMIC DNA]</scope>
    <source>
        <strain evidence="9 10">DSM 18246</strain>
    </source>
</reference>
<dbReference type="PRINTS" id="PR00038">
    <property type="entry name" value="HTHLUXR"/>
</dbReference>
<evidence type="ECO:0000256" key="1">
    <source>
        <dbReference type="ARBA" id="ARBA00004496"/>
    </source>
</evidence>
<dbReference type="RefSeq" id="WP_118890019.1">
    <property type="nucleotide sequence ID" value="NZ_PHUT01000001.1"/>
</dbReference>
<keyword evidence="4 9" id="KW-0238">DNA-binding</keyword>
<dbReference type="InterPro" id="IPR058245">
    <property type="entry name" value="NreC/VraR/RcsB-like_REC"/>
</dbReference>
<dbReference type="InterPro" id="IPR011006">
    <property type="entry name" value="CheY-like_superfamily"/>
</dbReference>
<evidence type="ECO:0000259" key="7">
    <source>
        <dbReference type="PROSITE" id="PS50043"/>
    </source>
</evidence>
<organism evidence="9 10">
    <name type="scientific">Oceanobacillus profundus</name>
    <dbReference type="NCBI Taxonomy" id="372463"/>
    <lineage>
        <taxon>Bacteria</taxon>
        <taxon>Bacillati</taxon>
        <taxon>Bacillota</taxon>
        <taxon>Bacilli</taxon>
        <taxon>Bacillales</taxon>
        <taxon>Bacillaceae</taxon>
        <taxon>Oceanobacillus</taxon>
    </lineage>
</organism>
<evidence type="ECO:0000256" key="3">
    <source>
        <dbReference type="ARBA" id="ARBA00023015"/>
    </source>
</evidence>
<dbReference type="SMART" id="SM00421">
    <property type="entry name" value="HTH_LUXR"/>
    <property type="match status" value="1"/>
</dbReference>
<comment type="caution">
    <text evidence="9">The sequence shown here is derived from an EMBL/GenBank/DDBJ whole genome shotgun (WGS) entry which is preliminary data.</text>
</comment>
<evidence type="ECO:0000313" key="10">
    <source>
        <dbReference type="Proteomes" id="UP000285456"/>
    </source>
</evidence>
<dbReference type="PROSITE" id="PS50043">
    <property type="entry name" value="HTH_LUXR_2"/>
    <property type="match status" value="1"/>
</dbReference>
<keyword evidence="10" id="KW-1185">Reference proteome</keyword>
<dbReference type="EMBL" id="QWEH01000014">
    <property type="protein sequence ID" value="RHW30387.1"/>
    <property type="molecule type" value="Genomic_DNA"/>
</dbReference>
<dbReference type="GO" id="GO:0003677">
    <property type="term" value="F:DNA binding"/>
    <property type="evidence" value="ECO:0007669"/>
    <property type="project" value="UniProtKB-KW"/>
</dbReference>
<dbReference type="Proteomes" id="UP000285456">
    <property type="component" value="Unassembled WGS sequence"/>
</dbReference>
<keyword evidence="5" id="KW-0804">Transcription</keyword>
<protein>
    <submittedName>
        <fullName evidence="9">DNA-binding response regulator</fullName>
    </submittedName>
</protein>
<evidence type="ECO:0000256" key="6">
    <source>
        <dbReference type="PROSITE-ProRule" id="PRU00169"/>
    </source>
</evidence>
<keyword evidence="2 6" id="KW-0597">Phosphoprotein</keyword>
<dbReference type="GO" id="GO:0006355">
    <property type="term" value="P:regulation of DNA-templated transcription"/>
    <property type="evidence" value="ECO:0007669"/>
    <property type="project" value="InterPro"/>
</dbReference>
<name>A0A417YCN9_9BACI</name>
<dbReference type="InterPro" id="IPR001789">
    <property type="entry name" value="Sig_transdc_resp-reg_receiver"/>
</dbReference>
<dbReference type="InterPro" id="IPR000792">
    <property type="entry name" value="Tscrpt_reg_LuxR_C"/>
</dbReference>
<feature type="domain" description="HTH luxR-type" evidence="7">
    <location>
        <begin position="151"/>
        <end position="216"/>
    </location>
</feature>
<feature type="modified residue" description="4-aspartylphosphate" evidence="6">
    <location>
        <position position="54"/>
    </location>
</feature>
<dbReference type="Gene3D" id="3.40.50.2300">
    <property type="match status" value="1"/>
</dbReference>
<proteinExistence type="predicted"/>
<dbReference type="InterPro" id="IPR016032">
    <property type="entry name" value="Sig_transdc_resp-reg_C-effctor"/>
</dbReference>
<dbReference type="OrthoDB" id="9780153at2"/>
<dbReference type="Pfam" id="PF00072">
    <property type="entry name" value="Response_reg"/>
    <property type="match status" value="1"/>
</dbReference>
<evidence type="ECO:0000256" key="4">
    <source>
        <dbReference type="ARBA" id="ARBA00023125"/>
    </source>
</evidence>
<evidence type="ECO:0000256" key="5">
    <source>
        <dbReference type="ARBA" id="ARBA00023163"/>
    </source>
</evidence>
<dbReference type="GO" id="GO:0005737">
    <property type="term" value="C:cytoplasm"/>
    <property type="evidence" value="ECO:0007669"/>
    <property type="project" value="UniProtKB-SubCell"/>
</dbReference>
<dbReference type="PROSITE" id="PS50110">
    <property type="entry name" value="RESPONSE_REGULATORY"/>
    <property type="match status" value="1"/>
</dbReference>
<dbReference type="PANTHER" id="PTHR43214:SF43">
    <property type="entry name" value="TWO-COMPONENT RESPONSE REGULATOR"/>
    <property type="match status" value="1"/>
</dbReference>
<gene>
    <name evidence="9" type="ORF">D1B32_17610</name>
</gene>
<dbReference type="SMART" id="SM00448">
    <property type="entry name" value="REC"/>
    <property type="match status" value="1"/>
</dbReference>
<keyword evidence="3" id="KW-0805">Transcription regulation</keyword>
<dbReference type="CDD" id="cd06170">
    <property type="entry name" value="LuxR_C_like"/>
    <property type="match status" value="1"/>
</dbReference>
<evidence type="ECO:0000256" key="2">
    <source>
        <dbReference type="ARBA" id="ARBA00022553"/>
    </source>
</evidence>
<evidence type="ECO:0000313" key="9">
    <source>
        <dbReference type="EMBL" id="RHW30387.1"/>
    </source>
</evidence>
<dbReference type="GO" id="GO:0000160">
    <property type="term" value="P:phosphorelay signal transduction system"/>
    <property type="evidence" value="ECO:0007669"/>
    <property type="project" value="InterPro"/>
</dbReference>
<accession>A0A417YCN9</accession>
<comment type="subcellular location">
    <subcellularLocation>
        <location evidence="1">Cytoplasm</location>
    </subcellularLocation>
</comment>
<dbReference type="AlphaFoldDB" id="A0A417YCN9"/>
<feature type="domain" description="Response regulatory" evidence="8">
    <location>
        <begin position="3"/>
        <end position="118"/>
    </location>
</feature>
<sequence length="217" mass="24896">MIHVLIVENQRLLRDGMEAIIERTDDIKVIGAVDNGEIAIKQMEHLNPDIVIMDIHLPQMDGIRTTKYMKEKYPEVGVILLTSKVDDFIISGINAGADGFLVKAVYAERLLEAIRIAYRGETIFSGEVAQMLATRIRQLTMNNKQIFTLRLERLGYTFTKREIDIAFLLKENYTNQQIALKLFLGEGTVKNYISEIYNKLNIRNRAKVIEFFGNVTR</sequence>
<dbReference type="SUPFAM" id="SSF52172">
    <property type="entry name" value="CheY-like"/>
    <property type="match status" value="1"/>
</dbReference>
<dbReference type="Pfam" id="PF00196">
    <property type="entry name" value="GerE"/>
    <property type="match status" value="1"/>
</dbReference>
<dbReference type="PANTHER" id="PTHR43214">
    <property type="entry name" value="TWO-COMPONENT RESPONSE REGULATOR"/>
    <property type="match status" value="1"/>
</dbReference>